<feature type="domain" description="Alcohol dehydrogenase-like N-terminal" evidence="3">
    <location>
        <begin position="32"/>
        <end position="143"/>
    </location>
</feature>
<name>A0A9P9DZQ6_9HYPO</name>
<feature type="domain" description="Alcohol dehydrogenase-like C-terminal" evidence="2">
    <location>
        <begin position="195"/>
        <end position="331"/>
    </location>
</feature>
<dbReference type="GO" id="GO:0016491">
    <property type="term" value="F:oxidoreductase activity"/>
    <property type="evidence" value="ECO:0007669"/>
    <property type="project" value="TreeGrafter"/>
</dbReference>
<organism evidence="4 5">
    <name type="scientific">Dactylonectria estremocensis</name>
    <dbReference type="NCBI Taxonomy" id="1079267"/>
    <lineage>
        <taxon>Eukaryota</taxon>
        <taxon>Fungi</taxon>
        <taxon>Dikarya</taxon>
        <taxon>Ascomycota</taxon>
        <taxon>Pezizomycotina</taxon>
        <taxon>Sordariomycetes</taxon>
        <taxon>Hypocreomycetidae</taxon>
        <taxon>Hypocreales</taxon>
        <taxon>Nectriaceae</taxon>
        <taxon>Dactylonectria</taxon>
    </lineage>
</organism>
<dbReference type="Proteomes" id="UP000717696">
    <property type="component" value="Unassembled WGS sequence"/>
</dbReference>
<gene>
    <name evidence="4" type="ORF">B0J13DRAFT_454108</name>
</gene>
<evidence type="ECO:0008006" key="6">
    <source>
        <dbReference type="Google" id="ProtNLM"/>
    </source>
</evidence>
<dbReference type="SUPFAM" id="SSF51735">
    <property type="entry name" value="NAD(P)-binding Rossmann-fold domains"/>
    <property type="match status" value="1"/>
</dbReference>
<keyword evidence="1" id="KW-0472">Membrane</keyword>
<dbReference type="InterPro" id="IPR036291">
    <property type="entry name" value="NAD(P)-bd_dom_sf"/>
</dbReference>
<keyword evidence="1" id="KW-1133">Transmembrane helix</keyword>
<dbReference type="CDD" id="cd05188">
    <property type="entry name" value="MDR"/>
    <property type="match status" value="1"/>
</dbReference>
<dbReference type="InterPro" id="IPR013154">
    <property type="entry name" value="ADH-like_N"/>
</dbReference>
<dbReference type="EMBL" id="JAGMUU010000022">
    <property type="protein sequence ID" value="KAH7127962.1"/>
    <property type="molecule type" value="Genomic_DNA"/>
</dbReference>
<reference evidence="4" key="1">
    <citation type="journal article" date="2021" name="Nat. Commun.">
        <title>Genetic determinants of endophytism in the Arabidopsis root mycobiome.</title>
        <authorList>
            <person name="Mesny F."/>
            <person name="Miyauchi S."/>
            <person name="Thiergart T."/>
            <person name="Pickel B."/>
            <person name="Atanasova L."/>
            <person name="Karlsson M."/>
            <person name="Huettel B."/>
            <person name="Barry K.W."/>
            <person name="Haridas S."/>
            <person name="Chen C."/>
            <person name="Bauer D."/>
            <person name="Andreopoulos W."/>
            <person name="Pangilinan J."/>
            <person name="LaButti K."/>
            <person name="Riley R."/>
            <person name="Lipzen A."/>
            <person name="Clum A."/>
            <person name="Drula E."/>
            <person name="Henrissat B."/>
            <person name="Kohler A."/>
            <person name="Grigoriev I.V."/>
            <person name="Martin F.M."/>
            <person name="Hacquard S."/>
        </authorList>
    </citation>
    <scope>NUCLEOTIDE SEQUENCE</scope>
    <source>
        <strain evidence="4">MPI-CAGE-AT-0021</strain>
    </source>
</reference>
<evidence type="ECO:0000256" key="1">
    <source>
        <dbReference type="SAM" id="Phobius"/>
    </source>
</evidence>
<dbReference type="PANTHER" id="PTHR43677">
    <property type="entry name" value="SHORT-CHAIN DEHYDROGENASE/REDUCTASE"/>
    <property type="match status" value="1"/>
</dbReference>
<keyword evidence="5" id="KW-1185">Reference proteome</keyword>
<dbReference type="InterPro" id="IPR013149">
    <property type="entry name" value="ADH-like_C"/>
</dbReference>
<keyword evidence="1" id="KW-0812">Transmembrane</keyword>
<proteinExistence type="predicted"/>
<evidence type="ECO:0000313" key="4">
    <source>
        <dbReference type="EMBL" id="KAH7127962.1"/>
    </source>
</evidence>
<dbReference type="Pfam" id="PF08240">
    <property type="entry name" value="ADH_N"/>
    <property type="match status" value="1"/>
</dbReference>
<evidence type="ECO:0000259" key="2">
    <source>
        <dbReference type="Pfam" id="PF00107"/>
    </source>
</evidence>
<dbReference type="AlphaFoldDB" id="A0A9P9DZQ6"/>
<feature type="transmembrane region" description="Helical" evidence="1">
    <location>
        <begin position="153"/>
        <end position="174"/>
    </location>
</feature>
<dbReference type="Pfam" id="PF00107">
    <property type="entry name" value="ADH_zinc_N"/>
    <property type="match status" value="1"/>
</dbReference>
<dbReference type="OrthoDB" id="5407715at2759"/>
<evidence type="ECO:0000313" key="5">
    <source>
        <dbReference type="Proteomes" id="UP000717696"/>
    </source>
</evidence>
<protein>
    <recommendedName>
        <fullName evidence="6">Alcohol dehydrogenase-like C-terminal domain-containing protein</fullName>
    </recommendedName>
</protein>
<feature type="transmembrane region" description="Helical" evidence="1">
    <location>
        <begin position="194"/>
        <end position="213"/>
    </location>
</feature>
<dbReference type="InterPro" id="IPR011032">
    <property type="entry name" value="GroES-like_sf"/>
</dbReference>
<dbReference type="Gene3D" id="3.40.50.720">
    <property type="entry name" value="NAD(P)-binding Rossmann-like Domain"/>
    <property type="match status" value="1"/>
</dbReference>
<sequence>MASSHTNRALWLASYDEAPSVKELPIPEATSGTVVIRVLGTSIPSYTRLLHEGKIPNLNISPPYVPNANTIGRVHAVGPDAVYLKVGDLVYGDATVRARDDPSTMIMAGHIGAPGLEGQKLVREWRDGSLQQFQRLPLENIYRLDEQSLLGRLGYTPPMLAAIAYYSIAAGALLETAHLTVGETVAIGPSGGAFGGLAVEMALTIGASVVALGRNKDKLAAMRQKLNNHPRLASVVMTGDKERDTAEILKATPGGKGADVYNDWSPGEVASPPFLSAAIGAVKMGGRVVLSGGSPGNLVIPYNTLVLNNIKLMGKWMCSRETLFKLIKTIEEGQLKIGTDTGSQFDVFSLDEHEQAVDHAAKNGAWRQYTVVAPNGE</sequence>
<dbReference type="SUPFAM" id="SSF50129">
    <property type="entry name" value="GroES-like"/>
    <property type="match status" value="1"/>
</dbReference>
<dbReference type="Gene3D" id="3.90.180.10">
    <property type="entry name" value="Medium-chain alcohol dehydrogenases, catalytic domain"/>
    <property type="match status" value="1"/>
</dbReference>
<dbReference type="PANTHER" id="PTHR43677:SF4">
    <property type="entry name" value="QUINONE OXIDOREDUCTASE-LIKE PROTEIN 2"/>
    <property type="match status" value="1"/>
</dbReference>
<evidence type="ECO:0000259" key="3">
    <source>
        <dbReference type="Pfam" id="PF08240"/>
    </source>
</evidence>
<dbReference type="InterPro" id="IPR051397">
    <property type="entry name" value="Zn-ADH-like_protein"/>
</dbReference>
<comment type="caution">
    <text evidence="4">The sequence shown here is derived from an EMBL/GenBank/DDBJ whole genome shotgun (WGS) entry which is preliminary data.</text>
</comment>
<accession>A0A9P9DZQ6</accession>